<name>A0A015U687_BACFG</name>
<dbReference type="EMBL" id="JGDB01000017">
    <property type="protein sequence ID" value="EXY92329.1"/>
    <property type="molecule type" value="Genomic_DNA"/>
</dbReference>
<reference evidence="1 2" key="1">
    <citation type="submission" date="2014-02" db="EMBL/GenBank/DDBJ databases">
        <authorList>
            <person name="Sears C."/>
            <person name="Carroll K."/>
            <person name="Sack B.R."/>
            <person name="Qadri F."/>
            <person name="Myers L.L."/>
            <person name="Chung G.-T."/>
            <person name="Escheverria P."/>
            <person name="Fraser C.M."/>
            <person name="Sadzewicz L."/>
            <person name="Shefchek K.A."/>
            <person name="Tallon L."/>
            <person name="Das S.P."/>
            <person name="Daugherty S."/>
            <person name="Mongodin E.F."/>
        </authorList>
    </citation>
    <scope>NUCLEOTIDE SEQUENCE [LARGE SCALE GENOMIC DNA]</scope>
    <source>
        <strain evidence="2">3998T(B)3</strain>
    </source>
</reference>
<dbReference type="Proteomes" id="UP000020773">
    <property type="component" value="Unassembled WGS sequence"/>
</dbReference>
<proteinExistence type="predicted"/>
<dbReference type="PATRIC" id="fig|1339316.3.peg.881"/>
<gene>
    <name evidence="1" type="ORF">M125_0904</name>
</gene>
<evidence type="ECO:0000313" key="2">
    <source>
        <dbReference type="Proteomes" id="UP000020773"/>
    </source>
</evidence>
<dbReference type="GeneID" id="26161897"/>
<comment type="caution">
    <text evidence="1">The sequence shown here is derived from an EMBL/GenBank/DDBJ whole genome shotgun (WGS) entry which is preliminary data.</text>
</comment>
<organism evidence="1 2">
    <name type="scientific">Bacteroides fragilis str. 3998T(B)3</name>
    <dbReference type="NCBI Taxonomy" id="1339316"/>
    <lineage>
        <taxon>Bacteria</taxon>
        <taxon>Pseudomonadati</taxon>
        <taxon>Bacteroidota</taxon>
        <taxon>Bacteroidia</taxon>
        <taxon>Bacteroidales</taxon>
        <taxon>Bacteroidaceae</taxon>
        <taxon>Bacteroides</taxon>
    </lineage>
</organism>
<evidence type="ECO:0000313" key="1">
    <source>
        <dbReference type="EMBL" id="EXY92329.1"/>
    </source>
</evidence>
<dbReference type="AlphaFoldDB" id="A0A015U687"/>
<accession>A0A015U687</accession>
<sequence length="160" mass="18336">MTSKDFIEAEAGNNGSIILYREGLFWKAYEKSAYAVCTQIKPLKAIKRRLKSLGGGEIVSVGFPCKHEQKYIGSLEHMETMPDRLVLRTLKPIDGQRFEEWKQELSSEHSVVGRRDACVQNLSRSNIPHGELIMRIRMFNLAESTPMDCMLFVNELKKML</sequence>
<protein>
    <submittedName>
        <fullName evidence="1">Uncharacterized protein</fullName>
    </submittedName>
</protein>
<dbReference type="RefSeq" id="WP_005818128.1">
    <property type="nucleotide sequence ID" value="NZ_JGDB01000017.1"/>
</dbReference>